<evidence type="ECO:0000256" key="1">
    <source>
        <dbReference type="ARBA" id="ARBA00005823"/>
    </source>
</evidence>
<organism evidence="5 6">
    <name type="scientific">Araneus ventricosus</name>
    <name type="common">Orbweaver spider</name>
    <name type="synonym">Epeira ventricosa</name>
    <dbReference type="NCBI Taxonomy" id="182803"/>
    <lineage>
        <taxon>Eukaryota</taxon>
        <taxon>Metazoa</taxon>
        <taxon>Ecdysozoa</taxon>
        <taxon>Arthropoda</taxon>
        <taxon>Chelicerata</taxon>
        <taxon>Arachnida</taxon>
        <taxon>Araneae</taxon>
        <taxon>Araneomorphae</taxon>
        <taxon>Entelegynae</taxon>
        <taxon>Araneoidea</taxon>
        <taxon>Araneidae</taxon>
        <taxon>Araneus</taxon>
    </lineage>
</organism>
<name>A0A4Y2RPR8_ARAVE</name>
<evidence type="ECO:0000259" key="4">
    <source>
        <dbReference type="Pfam" id="PF00168"/>
    </source>
</evidence>
<dbReference type="EMBL" id="BGPR01017769">
    <property type="protein sequence ID" value="GBN77249.1"/>
    <property type="molecule type" value="Genomic_DNA"/>
</dbReference>
<keyword evidence="6" id="KW-1185">Reference proteome</keyword>
<evidence type="ECO:0000256" key="2">
    <source>
        <dbReference type="ARBA" id="ARBA00022483"/>
    </source>
</evidence>
<dbReference type="GO" id="GO:0006887">
    <property type="term" value="P:exocytosis"/>
    <property type="evidence" value="ECO:0007669"/>
    <property type="project" value="UniProtKB-KW"/>
</dbReference>
<comment type="caution">
    <text evidence="5">The sequence shown here is derived from an EMBL/GenBank/DDBJ whole genome shotgun (WGS) entry which is preliminary data.</text>
</comment>
<evidence type="ECO:0000256" key="3">
    <source>
        <dbReference type="SAM" id="MobiDB-lite"/>
    </source>
</evidence>
<dbReference type="AlphaFoldDB" id="A0A4Y2RPR8"/>
<dbReference type="OrthoDB" id="6420225at2759"/>
<dbReference type="InterPro" id="IPR000008">
    <property type="entry name" value="C2_dom"/>
</dbReference>
<dbReference type="GO" id="GO:0099503">
    <property type="term" value="C:secretory vesicle"/>
    <property type="evidence" value="ECO:0007669"/>
    <property type="project" value="TreeGrafter"/>
</dbReference>
<dbReference type="InterPro" id="IPR035892">
    <property type="entry name" value="C2_domain_sf"/>
</dbReference>
<dbReference type="Gene3D" id="2.60.40.150">
    <property type="entry name" value="C2 domain"/>
    <property type="match status" value="1"/>
</dbReference>
<dbReference type="PANTHER" id="PTHR45999">
    <property type="entry name" value="UNC-13-4A, ISOFORM B"/>
    <property type="match status" value="1"/>
</dbReference>
<gene>
    <name evidence="5" type="ORF">AVEN_130044_1</name>
</gene>
<accession>A0A4Y2RPR8</accession>
<proteinExistence type="inferred from homology"/>
<dbReference type="Pfam" id="PF00168">
    <property type="entry name" value="C2"/>
    <property type="match status" value="1"/>
</dbReference>
<dbReference type="PANTHER" id="PTHR45999:SF4">
    <property type="entry name" value="UNC-13-4A, ISOFORM B"/>
    <property type="match status" value="1"/>
</dbReference>
<protein>
    <recommendedName>
        <fullName evidence="4">C2 domain-containing protein</fullName>
    </recommendedName>
</protein>
<sequence>MFISNKPTPGTIVASRNKYFIKNSLLRDGSSNYQAQFCSFEGETVSKLETATTGMTFKDSSSIDEINEKFSSLQYGEFTDILDKDISVEILSLLCIISVYTINNCKATAGSKNCSFPELYQYLDQIIPLGNKNKIQCFEWAANLKPPDFVLDAKIAEALRLKWKKYLEFSRLYCKMWVSSNPEQAKFTNPVDLPINPVWNESYRLNVKNKEGDALVIEIRKVIVKKRDHHFQKQQFPSEAEAASSSDGTKVPHKQPEDYLFGWSEVRLSDVFCEGIDTWVPVKSIKNGRTKGYLHIVMKIGISKQNGEIYALKRHLLLIRLCIEDCLKVVDCEKMISTWEQIVSPTASTLLYLHSVIEGVPICEDVISWFIVINHVSVNNRIISVQFIHDLLLGCEKNIRHLSCVKCSIDCSLEMVFKMEVESLNKRCLKLIENLHDLDLAENKSHRNDFEYSLRIIQISNGFLKLLNDPVSVMKSEGQRWLEKTAENVPALVPSDKIKYLIEFTECTKDFLDAADRIIGKVYPEISYTTSIYEHLDKYFQKDLKDNINEIALELILMADEKDQLLMDALRLFESSKNLLFYVNKVTKDRTFEERFESLCLWFGAEIIQSWFNWKKRVAICQIRMALCFEDLMGMNTHKFGFAKEKISSTAKVIPDILRTHLVELWQIVSNITFSNYNRFFIKSLQDCCRLFVSGLLSNSPTVVLSADKRKTTRKKLYVVANDLNFLASFVGQIISNTVKTLPADVVDPKAFLSDASQKSFGKRILDIIQNYAKFYDIEHSDKTSNNLKSKEKKSKLFQGLFEVSKETEKLCFGLGEMNISRQAWYDEFKELERKMKETSNDSEAL</sequence>
<feature type="compositionally biased region" description="Polar residues" evidence="3">
    <location>
        <begin position="233"/>
        <end position="248"/>
    </location>
</feature>
<reference evidence="5 6" key="1">
    <citation type="journal article" date="2019" name="Sci. Rep.">
        <title>Orb-weaving spider Araneus ventricosus genome elucidates the spidroin gene catalogue.</title>
        <authorList>
            <person name="Kono N."/>
            <person name="Nakamura H."/>
            <person name="Ohtoshi R."/>
            <person name="Moran D.A.P."/>
            <person name="Shinohara A."/>
            <person name="Yoshida Y."/>
            <person name="Fujiwara M."/>
            <person name="Mori M."/>
            <person name="Tomita M."/>
            <person name="Arakawa K."/>
        </authorList>
    </citation>
    <scope>NUCLEOTIDE SEQUENCE [LARGE SCALE GENOMIC DNA]</scope>
</reference>
<evidence type="ECO:0000313" key="6">
    <source>
        <dbReference type="Proteomes" id="UP000499080"/>
    </source>
</evidence>
<dbReference type="Proteomes" id="UP000499080">
    <property type="component" value="Unassembled WGS sequence"/>
</dbReference>
<dbReference type="SUPFAM" id="SSF49562">
    <property type="entry name" value="C2 domain (Calcium/lipid-binding domain, CaLB)"/>
    <property type="match status" value="1"/>
</dbReference>
<dbReference type="CDD" id="cd00030">
    <property type="entry name" value="C2"/>
    <property type="match status" value="1"/>
</dbReference>
<feature type="region of interest" description="Disordered" evidence="3">
    <location>
        <begin position="230"/>
        <end position="253"/>
    </location>
</feature>
<dbReference type="InterPro" id="IPR052095">
    <property type="entry name" value="UNC-13_domain"/>
</dbReference>
<keyword evidence="2" id="KW-0268">Exocytosis</keyword>
<feature type="domain" description="C2" evidence="4">
    <location>
        <begin position="151"/>
        <end position="221"/>
    </location>
</feature>
<comment type="similarity">
    <text evidence="1">Belongs to the unc-13 family.</text>
</comment>
<evidence type="ECO:0000313" key="5">
    <source>
        <dbReference type="EMBL" id="GBN77249.1"/>
    </source>
</evidence>